<comment type="caution">
    <text evidence="2">The sequence shown here is derived from an EMBL/GenBank/DDBJ whole genome shotgun (WGS) entry which is preliminary data.</text>
</comment>
<dbReference type="PANTHER" id="PTHR43312">
    <property type="entry name" value="D-THREO-ALDOSE 1-DEHYDROGENASE"/>
    <property type="match status" value="1"/>
</dbReference>
<evidence type="ECO:0000259" key="1">
    <source>
        <dbReference type="Pfam" id="PF00248"/>
    </source>
</evidence>
<proteinExistence type="predicted"/>
<dbReference type="Pfam" id="PF00248">
    <property type="entry name" value="Aldo_ket_red"/>
    <property type="match status" value="1"/>
</dbReference>
<dbReference type="InterPro" id="IPR023210">
    <property type="entry name" value="NADP_OxRdtase_dom"/>
</dbReference>
<sequence length="292" mass="32581">MQQRQFGNSALKVSALGFGAGQIGDESLADKQVNTLLNQALDLGINLFDSARGYGVSEERIGKFLKHRRHEFLISTKIGYGIEGTEDWSAECIRLGIDAALKRLQTDHIDIVHLHSCPTSVLAQDAVIQELTNAQRAGKLSLIAYAGENDDLNFAKDSGNFQSLLMSVNICDQRFINDQLSDAKLKGMGIIAKRPVANAPWRFDARPVGHYAEVYWQRWQQMALEFDIDWQELALRFAAFTYGVDSIIVGTTSLDHLQQNCRALENGPLPQAVLKALQTRFLECDQDWVGQI</sequence>
<keyword evidence="3" id="KW-1185">Reference proteome</keyword>
<dbReference type="InterPro" id="IPR036812">
    <property type="entry name" value="NAD(P)_OxRdtase_dom_sf"/>
</dbReference>
<reference evidence="2 3" key="1">
    <citation type="submission" date="2018-09" db="EMBL/GenBank/DDBJ databases">
        <authorList>
            <person name="Wang Z."/>
        </authorList>
    </citation>
    <scope>NUCLEOTIDE SEQUENCE [LARGE SCALE GENOMIC DNA]</scope>
    <source>
        <strain evidence="2 3">ALS 81</strain>
    </source>
</reference>
<evidence type="ECO:0000313" key="2">
    <source>
        <dbReference type="EMBL" id="RKF17405.1"/>
    </source>
</evidence>
<dbReference type="Gene3D" id="3.20.20.100">
    <property type="entry name" value="NADP-dependent oxidoreductase domain"/>
    <property type="match status" value="1"/>
</dbReference>
<dbReference type="PANTHER" id="PTHR43312:SF1">
    <property type="entry name" value="NADP-DEPENDENT OXIDOREDUCTASE DOMAIN-CONTAINING PROTEIN"/>
    <property type="match status" value="1"/>
</dbReference>
<dbReference type="Proteomes" id="UP000286482">
    <property type="component" value="Unassembled WGS sequence"/>
</dbReference>
<name>A0A420E9Q3_9ALTE</name>
<dbReference type="SUPFAM" id="SSF51430">
    <property type="entry name" value="NAD(P)-linked oxidoreductase"/>
    <property type="match status" value="1"/>
</dbReference>
<accession>A0A420E9Q3</accession>
<organism evidence="2 3">
    <name type="scientific">Alginatibacterium sediminis</name>
    <dbReference type="NCBI Taxonomy" id="2164068"/>
    <lineage>
        <taxon>Bacteria</taxon>
        <taxon>Pseudomonadati</taxon>
        <taxon>Pseudomonadota</taxon>
        <taxon>Gammaproteobacteria</taxon>
        <taxon>Alteromonadales</taxon>
        <taxon>Alteromonadaceae</taxon>
        <taxon>Alginatibacterium</taxon>
    </lineage>
</organism>
<dbReference type="EMBL" id="RAQO01000007">
    <property type="protein sequence ID" value="RKF17405.1"/>
    <property type="molecule type" value="Genomic_DNA"/>
</dbReference>
<dbReference type="InterPro" id="IPR053135">
    <property type="entry name" value="AKR2_Oxidoreductase"/>
</dbReference>
<evidence type="ECO:0000313" key="3">
    <source>
        <dbReference type="Proteomes" id="UP000286482"/>
    </source>
</evidence>
<gene>
    <name evidence="2" type="ORF">DBZ36_13175</name>
</gene>
<dbReference type="CDD" id="cd19095">
    <property type="entry name" value="AKR_PA4992-like"/>
    <property type="match status" value="1"/>
</dbReference>
<dbReference type="OrthoDB" id="9772407at2"/>
<dbReference type="RefSeq" id="WP_120355429.1">
    <property type="nucleotide sequence ID" value="NZ_RAQO01000007.1"/>
</dbReference>
<protein>
    <submittedName>
        <fullName evidence="2">Aldo/keto reductase</fullName>
    </submittedName>
</protein>
<dbReference type="AlphaFoldDB" id="A0A420E9Q3"/>
<feature type="domain" description="NADP-dependent oxidoreductase" evidence="1">
    <location>
        <begin position="16"/>
        <end position="277"/>
    </location>
</feature>